<dbReference type="PANTHER" id="PTHR44533:SF1">
    <property type="entry name" value="ATP-DEPENDENT RNA HELICASE DDX60-LIKE-RELATED"/>
    <property type="match status" value="1"/>
</dbReference>
<gene>
    <name evidence="4" type="primary">DDX60L_1</name>
    <name evidence="4" type="ORF">P7K49_005691</name>
</gene>
<evidence type="ECO:0000313" key="4">
    <source>
        <dbReference type="EMBL" id="KAK2115065.1"/>
    </source>
</evidence>
<evidence type="ECO:0000256" key="1">
    <source>
        <dbReference type="ARBA" id="ARBA00022801"/>
    </source>
</evidence>
<sequence>MTSAVIDEFVGDVVKDLPVLKSDDPVVPSLFPQKTSDELLHWHGQRLLSDDYDRIKCHIDEKSRDPHVLDFLKNCQAYQQFYGKSLEAVSTKVISIQTTQQKDSSGASGEILQNIKTQKVTKKKKKNSIPKEDQNKEQQNDDLVFSIEEEMKNNLHSGIRKLEDFLTSCAKE</sequence>
<evidence type="ECO:0000256" key="3">
    <source>
        <dbReference type="SAM" id="MobiDB-lite"/>
    </source>
</evidence>
<keyword evidence="5" id="KW-1185">Reference proteome</keyword>
<accession>A0ABQ9W139</accession>
<dbReference type="InterPro" id="IPR052431">
    <property type="entry name" value="SKI2_subfamily_helicases"/>
</dbReference>
<feature type="compositionally biased region" description="Basic and acidic residues" evidence="3">
    <location>
        <begin position="129"/>
        <end position="139"/>
    </location>
</feature>
<keyword evidence="1" id="KW-0378">Hydrolase</keyword>
<keyword evidence="2" id="KW-0547">Nucleotide-binding</keyword>
<dbReference type="Pfam" id="PF26167">
    <property type="entry name" value="TPR_DDX60"/>
    <property type="match status" value="1"/>
</dbReference>
<name>A0ABQ9W139_SAGOE</name>
<keyword evidence="2" id="KW-0067">ATP-binding</keyword>
<dbReference type="EMBL" id="JASSZA010000003">
    <property type="protein sequence ID" value="KAK2115065.1"/>
    <property type="molecule type" value="Genomic_DNA"/>
</dbReference>
<keyword evidence="2" id="KW-0347">Helicase</keyword>
<organism evidence="4 5">
    <name type="scientific">Saguinus oedipus</name>
    <name type="common">Cotton-top tamarin</name>
    <name type="synonym">Oedipomidas oedipus</name>
    <dbReference type="NCBI Taxonomy" id="9490"/>
    <lineage>
        <taxon>Eukaryota</taxon>
        <taxon>Metazoa</taxon>
        <taxon>Chordata</taxon>
        <taxon>Craniata</taxon>
        <taxon>Vertebrata</taxon>
        <taxon>Euteleostomi</taxon>
        <taxon>Mammalia</taxon>
        <taxon>Eutheria</taxon>
        <taxon>Euarchontoglires</taxon>
        <taxon>Primates</taxon>
        <taxon>Haplorrhini</taxon>
        <taxon>Platyrrhini</taxon>
        <taxon>Cebidae</taxon>
        <taxon>Callitrichinae</taxon>
        <taxon>Saguinus</taxon>
    </lineage>
</organism>
<evidence type="ECO:0000313" key="5">
    <source>
        <dbReference type="Proteomes" id="UP001266305"/>
    </source>
</evidence>
<protein>
    <submittedName>
        <fullName evidence="4">ATP-dependent RNA helicase DDX60-like</fullName>
    </submittedName>
</protein>
<feature type="region of interest" description="Disordered" evidence="3">
    <location>
        <begin position="122"/>
        <end position="142"/>
    </location>
</feature>
<evidence type="ECO:0000256" key="2">
    <source>
        <dbReference type="ARBA" id="ARBA00022806"/>
    </source>
</evidence>
<proteinExistence type="predicted"/>
<dbReference type="Proteomes" id="UP001266305">
    <property type="component" value="Unassembled WGS sequence"/>
</dbReference>
<comment type="caution">
    <text evidence="4">The sequence shown here is derived from an EMBL/GenBank/DDBJ whole genome shotgun (WGS) entry which is preliminary data.</text>
</comment>
<reference evidence="4 5" key="1">
    <citation type="submission" date="2023-05" db="EMBL/GenBank/DDBJ databases">
        <title>B98-5 Cell Line De Novo Hybrid Assembly: An Optical Mapping Approach.</title>
        <authorList>
            <person name="Kananen K."/>
            <person name="Auerbach J.A."/>
            <person name="Kautto E."/>
            <person name="Blachly J.S."/>
        </authorList>
    </citation>
    <scope>NUCLEOTIDE SEQUENCE [LARGE SCALE GENOMIC DNA]</scope>
    <source>
        <strain evidence="4">B95-8</strain>
        <tissue evidence="4">Cell line</tissue>
    </source>
</reference>
<dbReference type="PANTHER" id="PTHR44533">
    <property type="entry name" value="DEAD/H RNA HELICASE, PUTATIVE-RELATED"/>
    <property type="match status" value="1"/>
</dbReference>